<dbReference type="Gene3D" id="3.40.430.10">
    <property type="entry name" value="Dihydrofolate Reductase, subunit A"/>
    <property type="match status" value="1"/>
</dbReference>
<dbReference type="CDD" id="cd00209">
    <property type="entry name" value="DHFR"/>
    <property type="match status" value="1"/>
</dbReference>
<evidence type="ECO:0000256" key="4">
    <source>
        <dbReference type="ARBA" id="ARBA00022563"/>
    </source>
</evidence>
<keyword evidence="11" id="KW-1185">Reference proteome</keyword>
<keyword evidence="5 7" id="KW-0521">NADP</keyword>
<evidence type="ECO:0000256" key="5">
    <source>
        <dbReference type="ARBA" id="ARBA00022857"/>
    </source>
</evidence>
<gene>
    <name evidence="10" type="ORF">LQV63_22805</name>
</gene>
<dbReference type="Pfam" id="PF00186">
    <property type="entry name" value="DHFR_1"/>
    <property type="match status" value="1"/>
</dbReference>
<dbReference type="InterPro" id="IPR017925">
    <property type="entry name" value="DHFR_CS"/>
</dbReference>
<dbReference type="EMBL" id="JAJNBZ010000024">
    <property type="protein sequence ID" value="MCE5172116.1"/>
    <property type="molecule type" value="Genomic_DNA"/>
</dbReference>
<sequence length="170" mass="20111">MKREEELITMSITMIWAMDEQRLIGKDNEMPWHIPNDMAYFRKMTRGKTVVMGRKTFDSLSGALPNRRNIVVTRNQAWKPQDAETVHDIHDVLPLAEQDELMIIGGAQIYKQFMPYADKLLITRIDETFDGDAYFPEYDETEWKCVGEEQGTVDDKNKYRHRFLTYVRNR</sequence>
<comment type="caution">
    <text evidence="10">The sequence shown here is derived from an EMBL/GenBank/DDBJ whole genome shotgun (WGS) entry which is preliminary data.</text>
</comment>
<proteinExistence type="inferred from homology"/>
<keyword evidence="6 7" id="KW-0560">Oxidoreductase</keyword>
<evidence type="ECO:0000256" key="6">
    <source>
        <dbReference type="ARBA" id="ARBA00023002"/>
    </source>
</evidence>
<dbReference type="PROSITE" id="PS51330">
    <property type="entry name" value="DHFR_2"/>
    <property type="match status" value="1"/>
</dbReference>
<comment type="pathway">
    <text evidence="1 7">Cofactor biosynthesis; tetrahydrofolate biosynthesis; 5,6,7,8-tetrahydrofolate from 7,8-dihydrofolate: step 1/1.</text>
</comment>
<dbReference type="InterPro" id="IPR012259">
    <property type="entry name" value="DHFR"/>
</dbReference>
<reference evidence="10 11" key="1">
    <citation type="submission" date="2021-11" db="EMBL/GenBank/DDBJ databases">
        <title>Draft genome sequence of Paenibacillus profundus YoMME, a new Gram-positive bacteria with exoelectrogenic properties.</title>
        <authorList>
            <person name="Hubenova Y."/>
            <person name="Hubenova E."/>
            <person name="Manasiev Y."/>
            <person name="Peykov S."/>
            <person name="Mitov M."/>
        </authorList>
    </citation>
    <scope>NUCLEOTIDE SEQUENCE [LARGE SCALE GENOMIC DNA]</scope>
    <source>
        <strain evidence="10 11">YoMME</strain>
    </source>
</reference>
<comment type="similarity">
    <text evidence="2 7 8">Belongs to the dihydrofolate reductase family.</text>
</comment>
<evidence type="ECO:0000313" key="10">
    <source>
        <dbReference type="EMBL" id="MCE5172116.1"/>
    </source>
</evidence>
<dbReference type="SUPFAM" id="SSF53597">
    <property type="entry name" value="Dihydrofolate reductase-like"/>
    <property type="match status" value="1"/>
</dbReference>
<evidence type="ECO:0000313" key="11">
    <source>
        <dbReference type="Proteomes" id="UP001199916"/>
    </source>
</evidence>
<organism evidence="10 11">
    <name type="scientific">Paenibacillus profundus</name>
    <dbReference type="NCBI Taxonomy" id="1173085"/>
    <lineage>
        <taxon>Bacteria</taxon>
        <taxon>Bacillati</taxon>
        <taxon>Bacillota</taxon>
        <taxon>Bacilli</taxon>
        <taxon>Bacillales</taxon>
        <taxon>Paenibacillaceae</taxon>
        <taxon>Paenibacillus</taxon>
    </lineage>
</organism>
<dbReference type="EC" id="1.5.1.3" evidence="3 7"/>
<evidence type="ECO:0000256" key="7">
    <source>
        <dbReference type="PIRNR" id="PIRNR000194"/>
    </source>
</evidence>
<protein>
    <recommendedName>
        <fullName evidence="3 7">Dihydrofolate reductase</fullName>
        <ecNumber evidence="3 7">1.5.1.3</ecNumber>
    </recommendedName>
</protein>
<evidence type="ECO:0000256" key="1">
    <source>
        <dbReference type="ARBA" id="ARBA00004903"/>
    </source>
</evidence>
<evidence type="ECO:0000256" key="8">
    <source>
        <dbReference type="RuleBase" id="RU004474"/>
    </source>
</evidence>
<keyword evidence="4 7" id="KW-0554">One-carbon metabolism</keyword>
<comment type="catalytic activity">
    <reaction evidence="7">
        <text>(6S)-5,6,7,8-tetrahydrofolate + NADP(+) = 7,8-dihydrofolate + NADPH + H(+)</text>
        <dbReference type="Rhea" id="RHEA:15009"/>
        <dbReference type="ChEBI" id="CHEBI:15378"/>
        <dbReference type="ChEBI" id="CHEBI:57451"/>
        <dbReference type="ChEBI" id="CHEBI:57453"/>
        <dbReference type="ChEBI" id="CHEBI:57783"/>
        <dbReference type="ChEBI" id="CHEBI:58349"/>
        <dbReference type="EC" id="1.5.1.3"/>
    </reaction>
</comment>
<dbReference type="PANTHER" id="PTHR48069">
    <property type="entry name" value="DIHYDROFOLATE REDUCTASE"/>
    <property type="match status" value="1"/>
</dbReference>
<dbReference type="PRINTS" id="PR00070">
    <property type="entry name" value="DHFR"/>
</dbReference>
<dbReference type="PIRSF" id="PIRSF000194">
    <property type="entry name" value="DHFR"/>
    <property type="match status" value="1"/>
</dbReference>
<comment type="function">
    <text evidence="7">Key enzyme in folate metabolism. Catalyzes an essential reaction for de novo glycine and purine synthesis, and for DNA precursor synthesis.</text>
</comment>
<accession>A0ABS8YP62</accession>
<name>A0ABS8YP62_9BACL</name>
<dbReference type="PANTHER" id="PTHR48069:SF3">
    <property type="entry name" value="DIHYDROFOLATE REDUCTASE"/>
    <property type="match status" value="1"/>
</dbReference>
<feature type="domain" description="DHFR" evidence="9">
    <location>
        <begin position="11"/>
        <end position="168"/>
    </location>
</feature>
<dbReference type="Proteomes" id="UP001199916">
    <property type="component" value="Unassembled WGS sequence"/>
</dbReference>
<dbReference type="InterPro" id="IPR001796">
    <property type="entry name" value="DHFR_dom"/>
</dbReference>
<dbReference type="InterPro" id="IPR024072">
    <property type="entry name" value="DHFR-like_dom_sf"/>
</dbReference>
<evidence type="ECO:0000256" key="2">
    <source>
        <dbReference type="ARBA" id="ARBA00009539"/>
    </source>
</evidence>
<dbReference type="PROSITE" id="PS00075">
    <property type="entry name" value="DHFR_1"/>
    <property type="match status" value="1"/>
</dbReference>
<evidence type="ECO:0000256" key="3">
    <source>
        <dbReference type="ARBA" id="ARBA00012856"/>
    </source>
</evidence>
<evidence type="ECO:0000259" key="9">
    <source>
        <dbReference type="PROSITE" id="PS51330"/>
    </source>
</evidence>